<evidence type="ECO:0000256" key="5">
    <source>
        <dbReference type="ARBA" id="ARBA00023125"/>
    </source>
</evidence>
<keyword evidence="14" id="KW-0812">Transmembrane</keyword>
<evidence type="ECO:0000256" key="7">
    <source>
        <dbReference type="ARBA" id="ARBA00023163"/>
    </source>
</evidence>
<evidence type="ECO:0000256" key="8">
    <source>
        <dbReference type="ARBA" id="ARBA00023242"/>
    </source>
</evidence>
<dbReference type="InterPro" id="IPR051649">
    <property type="entry name" value="CUT_Homeobox"/>
</dbReference>
<dbReference type="Gene3D" id="1.10.260.40">
    <property type="entry name" value="lambda repressor-like DNA-binding domains"/>
    <property type="match status" value="1"/>
</dbReference>
<dbReference type="PROSITE" id="PS50071">
    <property type="entry name" value="HOMEOBOX_2"/>
    <property type="match status" value="1"/>
</dbReference>
<dbReference type="SUPFAM" id="SSF46689">
    <property type="entry name" value="Homeodomain-like"/>
    <property type="match status" value="1"/>
</dbReference>
<keyword evidence="18" id="KW-1185">Reference proteome</keyword>
<evidence type="ECO:0000256" key="10">
    <source>
        <dbReference type="RuleBase" id="RU000682"/>
    </source>
</evidence>
<dbReference type="CDD" id="cd00086">
    <property type="entry name" value="homeodomain"/>
    <property type="match status" value="1"/>
</dbReference>
<comment type="function">
    <text evidence="12">Component of the commander complex that is essential for endosomal recycling of transmembrane cargos; the commander complex is composed of the Csubcomplex and the retriever subcomplex. Component of the retriever complex, which is a heterotrimeric complex related to retromer cargo-selective complex (CSC) and essential for retromer-independent retrieval and recycling of numerous cargos. Component of the retromer cargo-selective complex (CSC). The CSC is believed to be the core functional component of retromer or respective retromer complex variants acting to prevent missorting of selected transmembrane cargo proteins into the lysosomal degradation pathway. In the endosomes, retriever complex drives the retrieval and recycling of NxxY-motif-containing cargo proteins by coupling to snx17, a cargo essential for the homeostatic maintenance of numerous cell surface proteins associated with processes that include cell migration, cell adhesion, nutrient supply and cell signaling. The recruitment of the retriever complex to the endosomal membrane involves Cand WASH complexes.</text>
</comment>
<feature type="region of interest" description="Disordered" evidence="13">
    <location>
        <begin position="576"/>
        <end position="597"/>
    </location>
</feature>
<dbReference type="InterPro" id="IPR024654">
    <property type="entry name" value="Calcineurin-like_PHP_lpxH"/>
</dbReference>
<evidence type="ECO:0000313" key="19">
    <source>
        <dbReference type="WBParaSite" id="scaffold268_cov312.g600"/>
    </source>
</evidence>
<dbReference type="PROSITE" id="PS51042">
    <property type="entry name" value="CUT"/>
    <property type="match status" value="1"/>
</dbReference>
<dbReference type="GO" id="GO:0005634">
    <property type="term" value="C:nucleus"/>
    <property type="evidence" value="ECO:0007669"/>
    <property type="project" value="UniProtKB-SubCell"/>
</dbReference>
<evidence type="ECO:0000256" key="11">
    <source>
        <dbReference type="RuleBase" id="RU361129"/>
    </source>
</evidence>
<keyword evidence="8 9" id="KW-0539">Nucleus</keyword>
<evidence type="ECO:0000256" key="13">
    <source>
        <dbReference type="SAM" id="MobiDB-lite"/>
    </source>
</evidence>
<feature type="domain" description="PDZ" evidence="16">
    <location>
        <begin position="726"/>
        <end position="811"/>
    </location>
</feature>
<accession>A0A915M1G3</accession>
<evidence type="ECO:0000259" key="15">
    <source>
        <dbReference type="PROSITE" id="PS50071"/>
    </source>
</evidence>
<dbReference type="Pfam" id="PF02376">
    <property type="entry name" value="CUT"/>
    <property type="match status" value="1"/>
</dbReference>
<dbReference type="Pfam" id="PF12850">
    <property type="entry name" value="Metallophos_2"/>
    <property type="match status" value="1"/>
</dbReference>
<dbReference type="Gene3D" id="2.30.42.10">
    <property type="match status" value="1"/>
</dbReference>
<dbReference type="InterPro" id="IPR001356">
    <property type="entry name" value="HD"/>
</dbReference>
<dbReference type="Pfam" id="PF00595">
    <property type="entry name" value="PDZ"/>
    <property type="match status" value="1"/>
</dbReference>
<dbReference type="WBParaSite" id="scaffold268_cov312.g600">
    <property type="protein sequence ID" value="scaffold268_cov312.g600"/>
    <property type="gene ID" value="scaffold268_cov312.g600"/>
</dbReference>
<organism evidence="18 19">
    <name type="scientific">Meloidogyne javanica</name>
    <name type="common">Root-knot nematode worm</name>
    <dbReference type="NCBI Taxonomy" id="6303"/>
    <lineage>
        <taxon>Eukaryota</taxon>
        <taxon>Metazoa</taxon>
        <taxon>Ecdysozoa</taxon>
        <taxon>Nematoda</taxon>
        <taxon>Chromadorea</taxon>
        <taxon>Rhabditida</taxon>
        <taxon>Tylenchina</taxon>
        <taxon>Tylenchomorpha</taxon>
        <taxon>Tylenchoidea</taxon>
        <taxon>Meloidogynidae</taxon>
        <taxon>Meloidogyninae</taxon>
        <taxon>Meloidogyne</taxon>
        <taxon>Meloidogyne incognita group</taxon>
    </lineage>
</organism>
<dbReference type="AlphaFoldDB" id="A0A915M1G3"/>
<dbReference type="Proteomes" id="UP000887561">
    <property type="component" value="Unplaced"/>
</dbReference>
<evidence type="ECO:0000256" key="9">
    <source>
        <dbReference type="PROSITE-ProRule" id="PRU00108"/>
    </source>
</evidence>
<dbReference type="GO" id="GO:0015031">
    <property type="term" value="P:protein transport"/>
    <property type="evidence" value="ECO:0007669"/>
    <property type="project" value="UniProtKB-KW"/>
</dbReference>
<dbReference type="Pfam" id="PF00046">
    <property type="entry name" value="Homeodomain"/>
    <property type="match status" value="1"/>
</dbReference>
<keyword evidence="6 9" id="KW-0371">Homeobox</keyword>
<dbReference type="GO" id="GO:0000981">
    <property type="term" value="F:DNA-binding transcription factor activity, RNA polymerase II-specific"/>
    <property type="evidence" value="ECO:0007669"/>
    <property type="project" value="TreeGrafter"/>
</dbReference>
<feature type="compositionally biased region" description="Polar residues" evidence="13">
    <location>
        <begin position="579"/>
        <end position="589"/>
    </location>
</feature>
<dbReference type="Gene3D" id="1.10.10.60">
    <property type="entry name" value="Homeodomain-like"/>
    <property type="match status" value="1"/>
</dbReference>
<evidence type="ECO:0000256" key="12">
    <source>
        <dbReference type="RuleBase" id="RU362040"/>
    </source>
</evidence>
<keyword evidence="7 11" id="KW-0804">Transcription</keyword>
<dbReference type="InterPro" id="IPR036034">
    <property type="entry name" value="PDZ_sf"/>
</dbReference>
<keyword evidence="14" id="KW-0472">Membrane</keyword>
<dbReference type="NCBIfam" id="TIGR00040">
    <property type="entry name" value="yfcE"/>
    <property type="match status" value="1"/>
</dbReference>
<dbReference type="Gene3D" id="3.60.21.10">
    <property type="match status" value="1"/>
</dbReference>
<feature type="transmembrane region" description="Helical" evidence="14">
    <location>
        <begin position="997"/>
        <end position="1015"/>
    </location>
</feature>
<dbReference type="SMART" id="SM01109">
    <property type="entry name" value="CUT"/>
    <property type="match status" value="1"/>
</dbReference>
<feature type="domain" description="Homeobox" evidence="15">
    <location>
        <begin position="519"/>
        <end position="579"/>
    </location>
</feature>
<dbReference type="PROSITE" id="PS50106">
    <property type="entry name" value="PDZ"/>
    <property type="match status" value="1"/>
</dbReference>
<comment type="similarity">
    <text evidence="3 11">Belongs to the CUT homeobox family.</text>
</comment>
<dbReference type="SMART" id="SM00389">
    <property type="entry name" value="HOX"/>
    <property type="match status" value="1"/>
</dbReference>
<evidence type="ECO:0000313" key="18">
    <source>
        <dbReference type="Proteomes" id="UP000887561"/>
    </source>
</evidence>
<dbReference type="InterPro" id="IPR009057">
    <property type="entry name" value="Homeodomain-like_sf"/>
</dbReference>
<feature type="domain" description="CUT" evidence="17">
    <location>
        <begin position="392"/>
        <end position="478"/>
    </location>
</feature>
<dbReference type="SUPFAM" id="SSF50156">
    <property type="entry name" value="PDZ domain-like"/>
    <property type="match status" value="1"/>
</dbReference>
<evidence type="ECO:0000256" key="14">
    <source>
        <dbReference type="SAM" id="Phobius"/>
    </source>
</evidence>
<dbReference type="PANTHER" id="PTHR14057:SF47">
    <property type="entry name" value="HOMEOBOX PROTEIN ONECUT"/>
    <property type="match status" value="1"/>
</dbReference>
<feature type="region of interest" description="Disordered" evidence="13">
    <location>
        <begin position="488"/>
        <end position="525"/>
    </location>
</feature>
<dbReference type="SUPFAM" id="SSF47413">
    <property type="entry name" value="lambda repressor-like DNA-binding domains"/>
    <property type="match status" value="1"/>
</dbReference>
<evidence type="ECO:0000256" key="1">
    <source>
        <dbReference type="ARBA" id="ARBA00004123"/>
    </source>
</evidence>
<evidence type="ECO:0000256" key="6">
    <source>
        <dbReference type="ARBA" id="ARBA00023155"/>
    </source>
</evidence>
<feature type="DNA-binding region" description="Homeobox" evidence="9">
    <location>
        <begin position="521"/>
        <end position="580"/>
    </location>
</feature>
<comment type="similarity">
    <text evidence="2 12">Belongs to the VPS29 family.</text>
</comment>
<dbReference type="SUPFAM" id="SSF56300">
    <property type="entry name" value="Metallo-dependent phosphatases"/>
    <property type="match status" value="1"/>
</dbReference>
<keyword evidence="5 9" id="KW-0238">DNA-binding</keyword>
<protein>
    <recommendedName>
        <fullName evidence="11 12">Multifunctional fusion protein</fullName>
    </recommendedName>
    <domain>
        <recommendedName>
            <fullName evidence="12">Vacuolar protein sorting-associated protein 29</fullName>
        </recommendedName>
        <alternativeName>
            <fullName evidence="12">Vesicle protein sorting 29</fullName>
        </alternativeName>
    </domain>
    <domain>
        <recommendedName>
            <fullName evidence="11">One cut domain family member</fullName>
        </recommendedName>
    </domain>
</protein>
<evidence type="ECO:0000256" key="2">
    <source>
        <dbReference type="ARBA" id="ARBA00005945"/>
    </source>
</evidence>
<dbReference type="InterPro" id="IPR000979">
    <property type="entry name" value="Phosphodiesterase_MJ0936/Vps29"/>
</dbReference>
<keyword evidence="12" id="KW-0653">Protein transport</keyword>
<dbReference type="InterPro" id="IPR029052">
    <property type="entry name" value="Metallo-depent_PP-like"/>
</dbReference>
<keyword evidence="4 11" id="KW-0805">Transcription regulation</keyword>
<dbReference type="SMART" id="SM00228">
    <property type="entry name" value="PDZ"/>
    <property type="match status" value="1"/>
</dbReference>
<comment type="subcellular location">
    <subcellularLocation>
        <location evidence="1 9 10">Nucleus</location>
    </subcellularLocation>
</comment>
<sequence length="1023" mass="115696">MPPKIKRAMYFLDSFENFSDSGSFIVSYNSDNEDDDPFICSKEVENDHQFDELLVKSNKNRCHSKRCFVCTVPFSKIRKDKKEISFEDDEMFYNRQFSSFDDQQQQQKEFLNYSFFDQNFGFGSNNLTHLHYQHFNPSDQFQSSIDLSLSSTTSCTSLGTSSGLPSPNDYFPVNQHQVILMDTNSANNYAAINYANNNSTAFSSMSETSNPQTINSSCGFPVNTIKYEYDNGNIISSSISPTTFQVAISQQMPFQTTNFFQSNNTSLAHQQVTNGLFNERFKDEEKSPPTDVNIPNSVNTPNNDFSNVNVSLFFQQNEDGFEVADDKNNNDFFVAGQQQQLLCNEGFSLEFENNILDNCEQQQEEESNFHFLTSCKKPEDQSYDGQSMDNSTSLETDSGEIDTLKLAQHISQELKRYSIPQAIFAQRVLCRSQGTLSDLLRNPKPWSKLKSGRETFRRMAEWLQEPELQRMSALRLAACKRRIDEPLIEEPERQGATTNDPGRIKIEENRIHSQKNGQRQRKRQRFVFTEEQRKTLQAVFNEHKRPSRELQILVSQQLGFDLTTVSNFFMNARRRGHANRSNNNTNSLVDKNKDEATPPPWTQCTGNVCTQETMNYLKTLTCDVHCVRGDFDEDTSYPDMKVIPVGHFRIGLVHGHQFIPWGDLKAMELAAQQMGVDVLISGHTHECAVFDKAVKMWTNGHSFVFTSPIKSSMCEQLANSDGEIRKCEIFKDPKQGFGINIGGGTDAPYVKGNTGIFVSRVRRDELLDLICEGDRIIAVNDIILENKKHREAVSLLNSLEGVCTFTLERKSFNVNEIPSSESKMLIFSTQPCTLNETIFNVNLASEGKTDIILENKHTLASESDTNVELQVPNSSESEVLTFSTQPSTLNETIYNVNLTSEGNTDIILENKHTLASESDTNVELQVPNSSESEVLTFSTQPSTLNETISNVNLASESDTNVELQVPNSSESEVIIYRQPSPVKELMYSRKPSPLMELFFLGVGTCALLGLVFVGYRNLSKKSG</sequence>
<feature type="compositionally biased region" description="Basic and acidic residues" evidence="13">
    <location>
        <begin position="502"/>
        <end position="511"/>
    </location>
</feature>
<evidence type="ECO:0000256" key="3">
    <source>
        <dbReference type="ARBA" id="ARBA00008190"/>
    </source>
</evidence>
<evidence type="ECO:0000259" key="16">
    <source>
        <dbReference type="PROSITE" id="PS50106"/>
    </source>
</evidence>
<dbReference type="GO" id="GO:0000978">
    <property type="term" value="F:RNA polymerase II cis-regulatory region sequence-specific DNA binding"/>
    <property type="evidence" value="ECO:0007669"/>
    <property type="project" value="TreeGrafter"/>
</dbReference>
<dbReference type="FunFam" id="1.10.260.40:FF:000005">
    <property type="entry name" value="One cut domain family member"/>
    <property type="match status" value="1"/>
</dbReference>
<dbReference type="PANTHER" id="PTHR14057">
    <property type="entry name" value="TRANSCRIPTION FACTOR ONECUT"/>
    <property type="match status" value="1"/>
</dbReference>
<keyword evidence="14" id="KW-1133">Transmembrane helix</keyword>
<evidence type="ECO:0000259" key="17">
    <source>
        <dbReference type="PROSITE" id="PS51042"/>
    </source>
</evidence>
<dbReference type="InterPro" id="IPR001478">
    <property type="entry name" value="PDZ"/>
</dbReference>
<dbReference type="InterPro" id="IPR003350">
    <property type="entry name" value="CUT_dom"/>
</dbReference>
<reference evidence="19" key="1">
    <citation type="submission" date="2022-11" db="UniProtKB">
        <authorList>
            <consortium name="WormBaseParasite"/>
        </authorList>
    </citation>
    <scope>IDENTIFICATION</scope>
</reference>
<dbReference type="InterPro" id="IPR010982">
    <property type="entry name" value="Lambda_DNA-bd_dom_sf"/>
</dbReference>
<name>A0A915M1G3_MELJA</name>
<evidence type="ECO:0000256" key="4">
    <source>
        <dbReference type="ARBA" id="ARBA00023015"/>
    </source>
</evidence>
<proteinExistence type="inferred from homology"/>
<keyword evidence="12" id="KW-0813">Transport</keyword>